<name>I7KM23_9LACO</name>
<feature type="domain" description="Histidine kinase" evidence="9">
    <location>
        <begin position="212"/>
        <end position="426"/>
    </location>
</feature>
<dbReference type="OrthoDB" id="9813151at2"/>
<evidence type="ECO:0000256" key="2">
    <source>
        <dbReference type="ARBA" id="ARBA00004370"/>
    </source>
</evidence>
<dbReference type="InterPro" id="IPR036097">
    <property type="entry name" value="HisK_dim/P_sf"/>
</dbReference>
<dbReference type="Gene3D" id="1.10.287.130">
    <property type="match status" value="1"/>
</dbReference>
<feature type="transmembrane region" description="Helical" evidence="8">
    <location>
        <begin position="7"/>
        <end position="30"/>
    </location>
</feature>
<keyword evidence="11" id="KW-1185">Reference proteome</keyword>
<comment type="subcellular location">
    <subcellularLocation>
        <location evidence="2">Membrane</location>
    </subcellularLocation>
</comment>
<evidence type="ECO:0000313" key="11">
    <source>
        <dbReference type="Proteomes" id="UP000009311"/>
    </source>
</evidence>
<comment type="caution">
    <text evidence="10">The sequence shown here is derived from an EMBL/GenBank/DDBJ whole genome shotgun (WGS) entry which is preliminary data.</text>
</comment>
<keyword evidence="8" id="KW-0812">Transmembrane</keyword>
<dbReference type="InterPro" id="IPR036890">
    <property type="entry name" value="HATPase_C_sf"/>
</dbReference>
<sequence>MIQKFRWRFIIISILSLALVLFVSIGSLVYTNFSQAKNESNRVLSVLVNNNGQLTPERTRGAFDRQKTLITQDFLLGRFNPESVYQYRYISVLVDPNQKITVLNNQKIFNVSQTQIKQISQKVANGKKKRGVITIEDNLYEYQIKNTPAGEKILAFLNTSLIYEKSWMLLRLATLLGCAALIFFAIILIIVSKYAIKPIANVYNKQKQFITNAGHELKTPLAIISANTEMQEMMGNESEWTKSTKEQTQRLTELINNLIALARMNETETLTLGKVDFSEILEKTTQSFASVIKNKQLQYQVNIQKEIQVMAEEKSLTELTNILLDNAQKYCDPNGKISVKLSTSNWNKMATLTVANSYAEGKDVDYRNFFERFYREDESHNNNKKTGGFGIGLSMAKELVNVFKGKISVNYKDGQIMFVVSLHLAK</sequence>
<keyword evidence="4" id="KW-0597">Phosphoprotein</keyword>
<dbReference type="GO" id="GO:0004721">
    <property type="term" value="F:phosphoprotein phosphatase activity"/>
    <property type="evidence" value="ECO:0007669"/>
    <property type="project" value="TreeGrafter"/>
</dbReference>
<evidence type="ECO:0000256" key="7">
    <source>
        <dbReference type="ARBA" id="ARBA00023012"/>
    </source>
</evidence>
<protein>
    <recommendedName>
        <fullName evidence="3">histidine kinase</fullName>
        <ecNumber evidence="3">2.7.13.3</ecNumber>
    </recommendedName>
</protein>
<dbReference type="GO" id="GO:0005886">
    <property type="term" value="C:plasma membrane"/>
    <property type="evidence" value="ECO:0007669"/>
    <property type="project" value="TreeGrafter"/>
</dbReference>
<dbReference type="PANTHER" id="PTHR45453">
    <property type="entry name" value="PHOSPHATE REGULON SENSOR PROTEIN PHOR"/>
    <property type="match status" value="1"/>
</dbReference>
<dbReference type="SMART" id="SM00388">
    <property type="entry name" value="HisKA"/>
    <property type="match status" value="1"/>
</dbReference>
<comment type="catalytic activity">
    <reaction evidence="1">
        <text>ATP + protein L-histidine = ADP + protein N-phospho-L-histidine.</text>
        <dbReference type="EC" id="2.7.13.3"/>
    </reaction>
</comment>
<dbReference type="InterPro" id="IPR050351">
    <property type="entry name" value="BphY/WalK/GraS-like"/>
</dbReference>
<dbReference type="PANTHER" id="PTHR45453:SF1">
    <property type="entry name" value="PHOSPHATE REGULON SENSOR PROTEIN PHOR"/>
    <property type="match status" value="1"/>
</dbReference>
<organism evidence="10 11">
    <name type="scientific">Lactobacillus pasteurii DSM 23907 = CRBIP 24.76</name>
    <dbReference type="NCBI Taxonomy" id="1423790"/>
    <lineage>
        <taxon>Bacteria</taxon>
        <taxon>Bacillati</taxon>
        <taxon>Bacillota</taxon>
        <taxon>Bacilli</taxon>
        <taxon>Lactobacillales</taxon>
        <taxon>Lactobacillaceae</taxon>
        <taxon>Lactobacillus</taxon>
    </lineage>
</organism>
<dbReference type="eggNOG" id="COG0642">
    <property type="taxonomic scope" value="Bacteria"/>
</dbReference>
<keyword evidence="7" id="KW-0902">Two-component regulatory system</keyword>
<accession>I7KM23</accession>
<proteinExistence type="predicted"/>
<evidence type="ECO:0000313" key="10">
    <source>
        <dbReference type="EMBL" id="CCI85764.1"/>
    </source>
</evidence>
<dbReference type="GO" id="GO:0000155">
    <property type="term" value="F:phosphorelay sensor kinase activity"/>
    <property type="evidence" value="ECO:0007669"/>
    <property type="project" value="InterPro"/>
</dbReference>
<keyword evidence="8" id="KW-1133">Transmembrane helix</keyword>
<keyword evidence="8" id="KW-0472">Membrane</keyword>
<evidence type="ECO:0000256" key="8">
    <source>
        <dbReference type="SAM" id="Phobius"/>
    </source>
</evidence>
<dbReference type="STRING" id="1423790.BN53_06665"/>
<dbReference type="SMART" id="SM00387">
    <property type="entry name" value="HATPase_c"/>
    <property type="match status" value="1"/>
</dbReference>
<evidence type="ECO:0000256" key="5">
    <source>
        <dbReference type="ARBA" id="ARBA00022679"/>
    </source>
</evidence>
<reference evidence="10 11" key="1">
    <citation type="submission" date="2012-06" db="EMBL/GenBank/DDBJ databases">
        <title>Draft Genome Sequence of Lactobacillus pasteurii CRBIP 24.76T.</title>
        <authorList>
            <person name="Cousin S."/>
            <person name="Bouchier C."/>
            <person name="Loux V."/>
            <person name="Ma L."/>
            <person name="Creno S."/>
            <person name="Bizet C."/>
            <person name="Clermont D."/>
        </authorList>
    </citation>
    <scope>NUCLEOTIDE SEQUENCE [LARGE SCALE GENOMIC DNA]</scope>
    <source>
        <strain evidence="11">CRBIP 24.76T</strain>
    </source>
</reference>
<evidence type="ECO:0000256" key="4">
    <source>
        <dbReference type="ARBA" id="ARBA00022553"/>
    </source>
</evidence>
<dbReference type="RefSeq" id="WP_009560322.1">
    <property type="nucleotide sequence ID" value="NZ_AYZN01000001.1"/>
</dbReference>
<dbReference type="SUPFAM" id="SSF55874">
    <property type="entry name" value="ATPase domain of HSP90 chaperone/DNA topoisomerase II/histidine kinase"/>
    <property type="match status" value="1"/>
</dbReference>
<dbReference type="PROSITE" id="PS50109">
    <property type="entry name" value="HIS_KIN"/>
    <property type="match status" value="1"/>
</dbReference>
<dbReference type="EMBL" id="CAKD01000023">
    <property type="protein sequence ID" value="CCI85764.1"/>
    <property type="molecule type" value="Genomic_DNA"/>
</dbReference>
<dbReference type="Gene3D" id="3.30.565.10">
    <property type="entry name" value="Histidine kinase-like ATPase, C-terminal domain"/>
    <property type="match status" value="1"/>
</dbReference>
<dbReference type="Proteomes" id="UP000009311">
    <property type="component" value="Unassembled WGS sequence"/>
</dbReference>
<evidence type="ECO:0000256" key="1">
    <source>
        <dbReference type="ARBA" id="ARBA00000085"/>
    </source>
</evidence>
<keyword evidence="5" id="KW-0808">Transferase</keyword>
<keyword evidence="6 10" id="KW-0418">Kinase</keyword>
<dbReference type="EC" id="2.7.13.3" evidence="3"/>
<dbReference type="GO" id="GO:0016036">
    <property type="term" value="P:cellular response to phosphate starvation"/>
    <property type="evidence" value="ECO:0007669"/>
    <property type="project" value="TreeGrafter"/>
</dbReference>
<evidence type="ECO:0000259" key="9">
    <source>
        <dbReference type="PROSITE" id="PS50109"/>
    </source>
</evidence>
<feature type="transmembrane region" description="Helical" evidence="8">
    <location>
        <begin position="168"/>
        <end position="191"/>
    </location>
</feature>
<dbReference type="CDD" id="cd00082">
    <property type="entry name" value="HisKA"/>
    <property type="match status" value="1"/>
</dbReference>
<evidence type="ECO:0000256" key="3">
    <source>
        <dbReference type="ARBA" id="ARBA00012438"/>
    </source>
</evidence>
<evidence type="ECO:0000256" key="6">
    <source>
        <dbReference type="ARBA" id="ARBA00022777"/>
    </source>
</evidence>
<dbReference type="AlphaFoldDB" id="I7KM23"/>
<dbReference type="InterPro" id="IPR003594">
    <property type="entry name" value="HATPase_dom"/>
</dbReference>
<dbReference type="PATRIC" id="fig|1423790.3.peg.72"/>
<gene>
    <name evidence="10" type="ORF">BN53_06665</name>
</gene>
<dbReference type="InterPro" id="IPR005467">
    <property type="entry name" value="His_kinase_dom"/>
</dbReference>
<dbReference type="SUPFAM" id="SSF47384">
    <property type="entry name" value="Homodimeric domain of signal transducing histidine kinase"/>
    <property type="match status" value="1"/>
</dbReference>
<dbReference type="Pfam" id="PF00512">
    <property type="entry name" value="HisKA"/>
    <property type="match status" value="1"/>
</dbReference>
<dbReference type="InterPro" id="IPR003661">
    <property type="entry name" value="HisK_dim/P_dom"/>
</dbReference>
<dbReference type="Pfam" id="PF02518">
    <property type="entry name" value="HATPase_c"/>
    <property type="match status" value="1"/>
</dbReference>
<dbReference type="CDD" id="cd00075">
    <property type="entry name" value="HATPase"/>
    <property type="match status" value="1"/>
</dbReference>